<evidence type="ECO:0000256" key="9">
    <source>
        <dbReference type="ARBA" id="ARBA00022679"/>
    </source>
</evidence>
<keyword evidence="6" id="KW-0121">Carboxypeptidase</keyword>
<evidence type="ECO:0000256" key="8">
    <source>
        <dbReference type="ARBA" id="ARBA00022676"/>
    </source>
</evidence>
<reference evidence="21 22" key="1">
    <citation type="submission" date="2024-04" db="EMBL/GenBank/DDBJ databases">
        <title>Novel genus in family Flammeovirgaceae.</title>
        <authorList>
            <person name="Nguyen T.H."/>
            <person name="Vuong T.Q."/>
            <person name="Le H."/>
            <person name="Kim S.-G."/>
        </authorList>
    </citation>
    <scope>NUCLEOTIDE SEQUENCE [LARGE SCALE GENOMIC DNA]</scope>
    <source>
        <strain evidence="21 22">JCM 23209</strain>
    </source>
</reference>
<dbReference type="Gene3D" id="3.40.710.10">
    <property type="entry name" value="DD-peptidase/beta-lactamase superfamily"/>
    <property type="match status" value="2"/>
</dbReference>
<evidence type="ECO:0000256" key="18">
    <source>
        <dbReference type="SAM" id="Phobius"/>
    </source>
</evidence>
<accession>A0AAW9RTY2</accession>
<comment type="similarity">
    <text evidence="4">In the N-terminal section; belongs to the glycosyltransferase 51 family.</text>
</comment>
<gene>
    <name evidence="21" type="ORF">AAG747_01210</name>
</gene>
<dbReference type="GO" id="GO:0008658">
    <property type="term" value="F:penicillin binding"/>
    <property type="evidence" value="ECO:0007669"/>
    <property type="project" value="InterPro"/>
</dbReference>
<comment type="catalytic activity">
    <reaction evidence="17">
        <text>[GlcNAc-(1-&gt;4)-Mur2Ac(oyl-L-Ala-gamma-D-Glu-L-Lys-D-Ala-D-Ala)](n)-di-trans,octa-cis-undecaprenyl diphosphate + beta-D-GlcNAc-(1-&gt;4)-Mur2Ac(oyl-L-Ala-gamma-D-Glu-L-Lys-D-Ala-D-Ala)-di-trans,octa-cis-undecaprenyl diphosphate = [GlcNAc-(1-&gt;4)-Mur2Ac(oyl-L-Ala-gamma-D-Glu-L-Lys-D-Ala-D-Ala)](n+1)-di-trans,octa-cis-undecaprenyl diphosphate + di-trans,octa-cis-undecaprenyl diphosphate + H(+)</text>
        <dbReference type="Rhea" id="RHEA:23708"/>
        <dbReference type="Rhea" id="RHEA-COMP:9602"/>
        <dbReference type="Rhea" id="RHEA-COMP:9603"/>
        <dbReference type="ChEBI" id="CHEBI:15378"/>
        <dbReference type="ChEBI" id="CHEBI:58405"/>
        <dbReference type="ChEBI" id="CHEBI:60033"/>
        <dbReference type="ChEBI" id="CHEBI:78435"/>
        <dbReference type="EC" id="2.4.99.28"/>
    </reaction>
</comment>
<evidence type="ECO:0000256" key="12">
    <source>
        <dbReference type="ARBA" id="ARBA00022984"/>
    </source>
</evidence>
<sequence>MYSKITRILWIVFGAGILGFILLLVSVNYNWFNLYGAMPDFKVLENPKSELASEVYTADGVLLGKYYRENRTPVSFEELSPNLLNALMASEDIRFYDHPGIDLKGIFSIPYYLFIKGKKRGASTITQQLAKILFKTRRTEEYEGALSDVPGLGMVIIKIKEWILAIRLEKAYTKREIISMYLNTFEFGSNAFGIKVASKTFFNTSPDSLNLQEAATLVGMLQNPSRYSPVFFPENSLIVRNDVIDQMVRYNYLEAAAADSLKQLEIDVSEYSVDSHNTGLATYFRAEIKKDLLKWQKEKGIDIYADGLKIYTTIDSRMQKYAEEAMEKHMSYLQELFFEHWKGRNPWVDERFREIPGLLNRWVKQSERYRKLKAKYGNNQDSIDFVMNKKTPMKVFSWEVPGYRKDTVLSPIDSVRYMKHILHAGMMSIDPYNGHVKAWVGGINNRFFKYDHVRQGYRQPGSVFKPIIYTAAIEDKGFHPCFKLVDVPIAFTLPSGKVWKPKNFGKYSGETFTLRQALAQSKNTIAAYLMKELGPQRVVDYAENRFGFKYIRDKYDMNAQLEAVPSLCLGTSDVSVFEMVAAYGTFVNHGIWTEPIYLTRIEDKNGNVIQTFVPKTIEALSEETAYIMTYMLRGSTEEKNGTSQRLWRYDFKQGNEIGGKTGTTSNYSDGWYMGVSKDLVTGVWVGGEERSVHFRSGQYGQGARLAMPIFSEYMEKVYADKDLGYTKGEFPKPSQPLSIELDCNVYNQKMMLVSDSTNNYVIPNKVQDQGIL</sequence>
<evidence type="ECO:0000256" key="17">
    <source>
        <dbReference type="ARBA" id="ARBA00049902"/>
    </source>
</evidence>
<feature type="domain" description="Penicillin-binding protein transpeptidase" evidence="19">
    <location>
        <begin position="429"/>
        <end position="676"/>
    </location>
</feature>
<organism evidence="21 22">
    <name type="scientific">Rapidithrix thailandica</name>
    <dbReference type="NCBI Taxonomy" id="413964"/>
    <lineage>
        <taxon>Bacteria</taxon>
        <taxon>Pseudomonadati</taxon>
        <taxon>Bacteroidota</taxon>
        <taxon>Cytophagia</taxon>
        <taxon>Cytophagales</taxon>
        <taxon>Flammeovirgaceae</taxon>
        <taxon>Rapidithrix</taxon>
    </lineage>
</organism>
<keyword evidence="22" id="KW-1185">Reference proteome</keyword>
<evidence type="ECO:0000259" key="20">
    <source>
        <dbReference type="Pfam" id="PF00912"/>
    </source>
</evidence>
<evidence type="ECO:0000313" key="22">
    <source>
        <dbReference type="Proteomes" id="UP001403385"/>
    </source>
</evidence>
<dbReference type="PANTHER" id="PTHR32282:SF11">
    <property type="entry name" value="PENICILLIN-BINDING PROTEIN 1B"/>
    <property type="match status" value="1"/>
</dbReference>
<keyword evidence="18" id="KW-1133">Transmembrane helix</keyword>
<keyword evidence="14" id="KW-0511">Multifunctional enzyme</keyword>
<keyword evidence="11" id="KW-0133">Cell shape</keyword>
<keyword evidence="5" id="KW-1003">Cell membrane</keyword>
<dbReference type="GO" id="GO:0009002">
    <property type="term" value="F:serine-type D-Ala-D-Ala carboxypeptidase activity"/>
    <property type="evidence" value="ECO:0007669"/>
    <property type="project" value="UniProtKB-EC"/>
</dbReference>
<comment type="similarity">
    <text evidence="3">In the C-terminal section; belongs to the transpeptidase family.</text>
</comment>
<name>A0AAW9RTY2_9BACT</name>
<evidence type="ECO:0000256" key="5">
    <source>
        <dbReference type="ARBA" id="ARBA00022475"/>
    </source>
</evidence>
<dbReference type="GO" id="GO:0005886">
    <property type="term" value="C:plasma membrane"/>
    <property type="evidence" value="ECO:0007669"/>
    <property type="project" value="UniProtKB-SubCell"/>
</dbReference>
<dbReference type="GO" id="GO:0008360">
    <property type="term" value="P:regulation of cell shape"/>
    <property type="evidence" value="ECO:0007669"/>
    <property type="project" value="UniProtKB-KW"/>
</dbReference>
<keyword evidence="13 18" id="KW-0472">Membrane</keyword>
<comment type="pathway">
    <text evidence="2">Cell wall biogenesis; peptidoglycan biosynthesis.</text>
</comment>
<evidence type="ECO:0000313" key="21">
    <source>
        <dbReference type="EMBL" id="MEN7546505.1"/>
    </source>
</evidence>
<evidence type="ECO:0000256" key="13">
    <source>
        <dbReference type="ARBA" id="ARBA00023136"/>
    </source>
</evidence>
<dbReference type="InterPro" id="IPR001460">
    <property type="entry name" value="PCN-bd_Tpept"/>
</dbReference>
<evidence type="ECO:0000256" key="14">
    <source>
        <dbReference type="ARBA" id="ARBA00023268"/>
    </source>
</evidence>
<dbReference type="Pfam" id="PF00912">
    <property type="entry name" value="Transgly"/>
    <property type="match status" value="1"/>
</dbReference>
<dbReference type="GO" id="GO:0008955">
    <property type="term" value="F:peptidoglycan glycosyltransferase activity"/>
    <property type="evidence" value="ECO:0007669"/>
    <property type="project" value="UniProtKB-EC"/>
</dbReference>
<feature type="domain" description="Glycosyl transferase family 51" evidence="20">
    <location>
        <begin position="61"/>
        <end position="247"/>
    </location>
</feature>
<evidence type="ECO:0000256" key="1">
    <source>
        <dbReference type="ARBA" id="ARBA00004236"/>
    </source>
</evidence>
<evidence type="ECO:0000256" key="16">
    <source>
        <dbReference type="ARBA" id="ARBA00034000"/>
    </source>
</evidence>
<evidence type="ECO:0000256" key="15">
    <source>
        <dbReference type="ARBA" id="ARBA00023316"/>
    </source>
</evidence>
<evidence type="ECO:0000256" key="3">
    <source>
        <dbReference type="ARBA" id="ARBA00007090"/>
    </source>
</evidence>
<protein>
    <submittedName>
        <fullName evidence="21">Transglycosylase domain-containing protein</fullName>
    </submittedName>
</protein>
<comment type="subcellular location">
    <subcellularLocation>
        <location evidence="1">Cell membrane</location>
    </subcellularLocation>
</comment>
<evidence type="ECO:0000256" key="2">
    <source>
        <dbReference type="ARBA" id="ARBA00004752"/>
    </source>
</evidence>
<dbReference type="AlphaFoldDB" id="A0AAW9RTY2"/>
<dbReference type="InterPro" id="IPR023346">
    <property type="entry name" value="Lysozyme-like_dom_sf"/>
</dbReference>
<feature type="transmembrane region" description="Helical" evidence="18">
    <location>
        <begin position="7"/>
        <end position="32"/>
    </location>
</feature>
<dbReference type="GO" id="GO:0030288">
    <property type="term" value="C:outer membrane-bounded periplasmic space"/>
    <property type="evidence" value="ECO:0007669"/>
    <property type="project" value="TreeGrafter"/>
</dbReference>
<dbReference type="InterPro" id="IPR001264">
    <property type="entry name" value="Glyco_trans_51"/>
</dbReference>
<dbReference type="RefSeq" id="WP_346819291.1">
    <property type="nucleotide sequence ID" value="NZ_JBDKWZ010000001.1"/>
</dbReference>
<keyword evidence="9" id="KW-0808">Transferase</keyword>
<dbReference type="GO" id="GO:0071555">
    <property type="term" value="P:cell wall organization"/>
    <property type="evidence" value="ECO:0007669"/>
    <property type="project" value="UniProtKB-KW"/>
</dbReference>
<comment type="catalytic activity">
    <reaction evidence="16">
        <text>Preferential cleavage: (Ac)2-L-Lys-D-Ala-|-D-Ala. Also transpeptidation of peptidyl-alanyl moieties that are N-acyl substituents of D-alanine.</text>
        <dbReference type="EC" id="3.4.16.4"/>
    </reaction>
</comment>
<dbReference type="SUPFAM" id="SSF56601">
    <property type="entry name" value="beta-lactamase/transpeptidase-like"/>
    <property type="match status" value="1"/>
</dbReference>
<dbReference type="Pfam" id="PF00905">
    <property type="entry name" value="Transpeptidase"/>
    <property type="match status" value="1"/>
</dbReference>
<dbReference type="PANTHER" id="PTHR32282">
    <property type="entry name" value="BINDING PROTEIN TRANSPEPTIDASE, PUTATIVE-RELATED"/>
    <property type="match status" value="1"/>
</dbReference>
<evidence type="ECO:0000256" key="6">
    <source>
        <dbReference type="ARBA" id="ARBA00022645"/>
    </source>
</evidence>
<dbReference type="EMBL" id="JBDKWZ010000001">
    <property type="protein sequence ID" value="MEN7546505.1"/>
    <property type="molecule type" value="Genomic_DNA"/>
</dbReference>
<dbReference type="GO" id="GO:0006508">
    <property type="term" value="P:proteolysis"/>
    <property type="evidence" value="ECO:0007669"/>
    <property type="project" value="UniProtKB-KW"/>
</dbReference>
<keyword evidence="15" id="KW-0961">Cell wall biogenesis/degradation</keyword>
<evidence type="ECO:0000259" key="19">
    <source>
        <dbReference type="Pfam" id="PF00905"/>
    </source>
</evidence>
<dbReference type="GO" id="GO:0009252">
    <property type="term" value="P:peptidoglycan biosynthetic process"/>
    <property type="evidence" value="ECO:0007669"/>
    <property type="project" value="UniProtKB-KW"/>
</dbReference>
<dbReference type="Proteomes" id="UP001403385">
    <property type="component" value="Unassembled WGS sequence"/>
</dbReference>
<dbReference type="InterPro" id="IPR012338">
    <property type="entry name" value="Beta-lactam/transpept-like"/>
</dbReference>
<evidence type="ECO:0000256" key="11">
    <source>
        <dbReference type="ARBA" id="ARBA00022960"/>
    </source>
</evidence>
<keyword evidence="8" id="KW-0328">Glycosyltransferase</keyword>
<evidence type="ECO:0000256" key="10">
    <source>
        <dbReference type="ARBA" id="ARBA00022801"/>
    </source>
</evidence>
<evidence type="ECO:0000256" key="4">
    <source>
        <dbReference type="ARBA" id="ARBA00007739"/>
    </source>
</evidence>
<dbReference type="SUPFAM" id="SSF53955">
    <property type="entry name" value="Lysozyme-like"/>
    <property type="match status" value="1"/>
</dbReference>
<keyword evidence="7" id="KW-0645">Protease</keyword>
<keyword evidence="10" id="KW-0378">Hydrolase</keyword>
<keyword evidence="18" id="KW-0812">Transmembrane</keyword>
<dbReference type="InterPro" id="IPR036950">
    <property type="entry name" value="PBP_transglycosylase"/>
</dbReference>
<dbReference type="Gene3D" id="1.10.3810.10">
    <property type="entry name" value="Biosynthetic peptidoglycan transglycosylase-like"/>
    <property type="match status" value="1"/>
</dbReference>
<proteinExistence type="inferred from homology"/>
<comment type="caution">
    <text evidence="21">The sequence shown here is derived from an EMBL/GenBank/DDBJ whole genome shotgun (WGS) entry which is preliminary data.</text>
</comment>
<evidence type="ECO:0000256" key="7">
    <source>
        <dbReference type="ARBA" id="ARBA00022670"/>
    </source>
</evidence>
<dbReference type="InterPro" id="IPR050396">
    <property type="entry name" value="Glycosyltr_51/Transpeptidase"/>
</dbReference>
<keyword evidence="12" id="KW-0573">Peptidoglycan synthesis</keyword>